<evidence type="ECO:0000259" key="9">
    <source>
        <dbReference type="PROSITE" id="PS50259"/>
    </source>
</evidence>
<evidence type="ECO:0000256" key="5">
    <source>
        <dbReference type="ARBA" id="ARBA00023170"/>
    </source>
</evidence>
<evidence type="ECO:0000256" key="6">
    <source>
        <dbReference type="ARBA" id="ARBA00023180"/>
    </source>
</evidence>
<feature type="transmembrane region" description="Helical" evidence="8">
    <location>
        <begin position="587"/>
        <end position="606"/>
    </location>
</feature>
<dbReference type="InterPro" id="IPR000337">
    <property type="entry name" value="GPCR_3"/>
</dbReference>
<dbReference type="InterPro" id="IPR028082">
    <property type="entry name" value="Peripla_BP_I"/>
</dbReference>
<dbReference type="Pfam" id="PF00003">
    <property type="entry name" value="7tm_3"/>
    <property type="match status" value="1"/>
</dbReference>
<keyword evidence="6" id="KW-0325">Glycoprotein</keyword>
<feature type="compositionally biased region" description="Basic residues" evidence="7">
    <location>
        <begin position="937"/>
        <end position="965"/>
    </location>
</feature>
<dbReference type="EMBL" id="HACA01014305">
    <property type="protein sequence ID" value="CDW31666.1"/>
    <property type="molecule type" value="Transcribed_RNA"/>
</dbReference>
<dbReference type="InterPro" id="IPR017978">
    <property type="entry name" value="GPCR_3_C"/>
</dbReference>
<dbReference type="PANTHER" id="PTHR24060">
    <property type="entry name" value="METABOTROPIC GLUTAMATE RECEPTOR"/>
    <property type="match status" value="1"/>
</dbReference>
<dbReference type="AlphaFoldDB" id="A0A0K2U1W9"/>
<dbReference type="OrthoDB" id="9880600at2759"/>
<feature type="transmembrane region" description="Helical" evidence="8">
    <location>
        <begin position="618"/>
        <end position="639"/>
    </location>
</feature>
<evidence type="ECO:0000256" key="3">
    <source>
        <dbReference type="ARBA" id="ARBA00022989"/>
    </source>
</evidence>
<dbReference type="GO" id="GO:0016020">
    <property type="term" value="C:membrane"/>
    <property type="evidence" value="ECO:0007669"/>
    <property type="project" value="UniProtKB-SubCell"/>
</dbReference>
<feature type="region of interest" description="Disordered" evidence="7">
    <location>
        <begin position="934"/>
        <end position="981"/>
    </location>
</feature>
<feature type="domain" description="G-protein coupled receptors family 3 profile" evidence="9">
    <location>
        <begin position="451"/>
        <end position="671"/>
    </location>
</feature>
<dbReference type="GO" id="GO:0004930">
    <property type="term" value="F:G protein-coupled receptor activity"/>
    <property type="evidence" value="ECO:0007669"/>
    <property type="project" value="InterPro"/>
</dbReference>
<feature type="transmembrane region" description="Helical" evidence="8">
    <location>
        <begin position="540"/>
        <end position="559"/>
    </location>
</feature>
<feature type="transmembrane region" description="Helical" evidence="8">
    <location>
        <begin position="469"/>
        <end position="490"/>
    </location>
</feature>
<dbReference type="SUPFAM" id="SSF53822">
    <property type="entry name" value="Periplasmic binding protein-like I"/>
    <property type="match status" value="1"/>
</dbReference>
<keyword evidence="2 8" id="KW-0812">Transmembrane</keyword>
<evidence type="ECO:0000313" key="10">
    <source>
        <dbReference type="EMBL" id="CDW31666.1"/>
    </source>
</evidence>
<name>A0A0K2U1W9_LEPSM</name>
<dbReference type="PRINTS" id="PR00248">
    <property type="entry name" value="GPCRMGR"/>
</dbReference>
<feature type="transmembrane region" description="Helical" evidence="8">
    <location>
        <begin position="502"/>
        <end position="519"/>
    </location>
</feature>
<protein>
    <recommendedName>
        <fullName evidence="9">G-protein coupled receptors family 3 profile domain-containing protein</fullName>
    </recommendedName>
</protein>
<keyword evidence="4 8" id="KW-0472">Membrane</keyword>
<dbReference type="PROSITE" id="PS50259">
    <property type="entry name" value="G_PROTEIN_RECEP_F3_4"/>
    <property type="match status" value="1"/>
</dbReference>
<evidence type="ECO:0000256" key="2">
    <source>
        <dbReference type="ARBA" id="ARBA00022692"/>
    </source>
</evidence>
<accession>A0A0K2U1W9</accession>
<dbReference type="InterPro" id="IPR050726">
    <property type="entry name" value="mGluR"/>
</dbReference>
<dbReference type="Gene3D" id="3.40.50.2300">
    <property type="match status" value="1"/>
</dbReference>
<keyword evidence="3 8" id="KW-1133">Transmembrane helix</keyword>
<feature type="transmembrane region" description="Helical" evidence="8">
    <location>
        <begin position="433"/>
        <end position="457"/>
    </location>
</feature>
<keyword evidence="5" id="KW-0675">Receptor</keyword>
<evidence type="ECO:0000256" key="7">
    <source>
        <dbReference type="SAM" id="MobiDB-lite"/>
    </source>
</evidence>
<evidence type="ECO:0000256" key="4">
    <source>
        <dbReference type="ARBA" id="ARBA00023136"/>
    </source>
</evidence>
<organism evidence="10">
    <name type="scientific">Lepeophtheirus salmonis</name>
    <name type="common">Salmon louse</name>
    <name type="synonym">Caligus salmonis</name>
    <dbReference type="NCBI Taxonomy" id="72036"/>
    <lineage>
        <taxon>Eukaryota</taxon>
        <taxon>Metazoa</taxon>
        <taxon>Ecdysozoa</taxon>
        <taxon>Arthropoda</taxon>
        <taxon>Crustacea</taxon>
        <taxon>Multicrustacea</taxon>
        <taxon>Hexanauplia</taxon>
        <taxon>Copepoda</taxon>
        <taxon>Siphonostomatoida</taxon>
        <taxon>Caligidae</taxon>
        <taxon>Lepeophtheirus</taxon>
    </lineage>
</organism>
<evidence type="ECO:0000256" key="8">
    <source>
        <dbReference type="SAM" id="Phobius"/>
    </source>
</evidence>
<comment type="subcellular location">
    <subcellularLocation>
        <location evidence="1">Membrane</location>
        <topology evidence="1">Multi-pass membrane protein</topology>
    </subcellularLocation>
</comment>
<evidence type="ECO:0000256" key="1">
    <source>
        <dbReference type="ARBA" id="ARBA00004141"/>
    </source>
</evidence>
<feature type="transmembrane region" description="Helical" evidence="8">
    <location>
        <begin position="645"/>
        <end position="665"/>
    </location>
</feature>
<reference evidence="10" key="1">
    <citation type="submission" date="2014-05" db="EMBL/GenBank/DDBJ databases">
        <authorList>
            <person name="Chronopoulou M."/>
        </authorList>
    </citation>
    <scope>NUCLEOTIDE SEQUENCE</scope>
    <source>
        <tissue evidence="10">Whole organism</tissue>
    </source>
</reference>
<proteinExistence type="predicted"/>
<dbReference type="CDD" id="cd13953">
    <property type="entry name" value="7tm_classC_mGluR-like"/>
    <property type="match status" value="1"/>
</dbReference>
<sequence>MIGIGDSSSLFQTGGALSAFNIPLVTVGDKYPRRKPTGELQTKSVDDNVLTTAPDAAGQSKALANVVFNLEIESLILISSNPRAVYTFLAEAKRLDIRVSNVYEFSSMDFSPSKISEFLAEKVPVNTTTTVVLIVEAGEAVGLAESLRHFEEIKGSIRWLVGSIGLDLRHISSWKIVFDGGIFIEPHMPELVEFKEYFIKSLQNKDHQLSRVLQEYKEEMFSCDASNLALNLMPCDSVTPQDIHLHFQQDPRVSFVVKAVSAFSAAFKLTMINRCSNTFLDARDECVSSVLQKSDLHKDILDNLKKLSFTSKKSKDNDEETEHYFSSNGHLVANKQLIFAIHEQKKSMTPIGWYSEAGGLHIDPNYVSPTILKKYEDKIDRSPYARAITDIDRTETPPSLSIDKSLNESIRSQNEDGKSNIMLSYTSFLGRTWSLAVLSAGSIGICIALWMLIYVTIKIFDRTLNGNQTMGILLLISVVGLFLSVAPWLIPPDPTNCYARHIFHPIFAVICFGILLVKSMQLRSLINVGHGGSIPQVNQILSLIFMVAVQIVITVEWYMSLDSPMDVVLEEEYPVCSNVSKKRFLLLHLYPCILLILAFLYGVSVIKIRHNYNEGKWITCATVFIIPVFAVWAIVYYFAPVEFQDPSVGISVTTIAVILLVSIFVPKMNTINKKSSVFRKLKRSGSDTTVYTAFSGDYLHPPEAPGIRKIPIVASSSSGSPILKTTSVPQRPFYPPPHMKAPHYMYHHHHHHHHGHHRHHHNHPPYRRISHPYPQRPSRIRFNGLNYVNTSSSGSSSRMASSYRDWKQHQHYHRHHDPHLREMCIHEDPPLIKDMTQSEEEEEDAASSGETRVVGNEVTIIEGEPSKILDTSGSLKKFTAANTQANSGTKNAHFVETINNKNTRFSNNIPSNGILQNNKPSLKVQTQRPLPPPHPNHIYHHHHHNGRSRHYIHDHPHNHHNHRSHSPTDGMILTPSGLYHY</sequence>